<evidence type="ECO:0000313" key="2">
    <source>
        <dbReference type="EMBL" id="CAH7689405.1"/>
    </source>
</evidence>
<reference evidence="2" key="1">
    <citation type="submission" date="2022-06" db="EMBL/GenBank/DDBJ databases">
        <authorList>
            <consortium name="SYNGENTA / RWTH Aachen University"/>
        </authorList>
    </citation>
    <scope>NUCLEOTIDE SEQUENCE</scope>
</reference>
<dbReference type="AlphaFoldDB" id="A0AAV0BPY4"/>
<accession>A0AAV0BPY4</accession>
<dbReference type="EMBL" id="CALTRL010006072">
    <property type="protein sequence ID" value="CAH7689405.1"/>
    <property type="molecule type" value="Genomic_DNA"/>
</dbReference>
<sequence length="305" mass="34522">MKGRTYQGAEKLLTWHAESIGRMIYLSASRNLPKKVFGLLKALTENFCKAYIKTGPETCQLQLLIQYPKFKPDLRAFKVIKLVDLVMNLWQRYLNNVFMTLSSSSVTVRRELLNYSHNILVPIEDKINTIVQRALELKITWLGACLNEQKKLGMKIKNNEIKIDVDKRLTMYQDTIFSIEISDLLGRFEMLMVVAVWGLVASAQGSGGKGSATPGLTDECSWVQDKSIPVHVIEIKDSATAFQGKQPYRVTELKWDPGGRYIASIGLMWLTFVEPGYAIQDFKGEKLYKTGQMDESANVVVVTIN</sequence>
<comment type="caution">
    <text evidence="2">The sequence shown here is derived from an EMBL/GenBank/DDBJ whole genome shotgun (WGS) entry which is preliminary data.</text>
</comment>
<dbReference type="GO" id="GO:0000145">
    <property type="term" value="C:exocyst"/>
    <property type="evidence" value="ECO:0007669"/>
    <property type="project" value="TreeGrafter"/>
</dbReference>
<evidence type="ECO:0000259" key="1">
    <source>
        <dbReference type="Pfam" id="PF07393"/>
    </source>
</evidence>
<dbReference type="PANTHER" id="PTHR12100">
    <property type="entry name" value="SEC10"/>
    <property type="match status" value="1"/>
</dbReference>
<dbReference type="Proteomes" id="UP001153365">
    <property type="component" value="Unassembled WGS sequence"/>
</dbReference>
<dbReference type="Pfam" id="PF07393">
    <property type="entry name" value="Sec10_HB"/>
    <property type="match status" value="1"/>
</dbReference>
<dbReference type="GO" id="GO:0006893">
    <property type="term" value="P:Golgi to plasma membrane transport"/>
    <property type="evidence" value="ECO:0007669"/>
    <property type="project" value="TreeGrafter"/>
</dbReference>
<protein>
    <submittedName>
        <fullName evidence="2">Exocyst complex component Sec10-domain-containing protein</fullName>
    </submittedName>
</protein>
<proteinExistence type="predicted"/>
<keyword evidence="3" id="KW-1185">Reference proteome</keyword>
<dbReference type="GO" id="GO:0006887">
    <property type="term" value="P:exocytosis"/>
    <property type="evidence" value="ECO:0007669"/>
    <property type="project" value="TreeGrafter"/>
</dbReference>
<dbReference type="PANTHER" id="PTHR12100:SF0">
    <property type="entry name" value="EXOCYST COMPLEX COMPONENT 5"/>
    <property type="match status" value="1"/>
</dbReference>
<evidence type="ECO:0000313" key="3">
    <source>
        <dbReference type="Proteomes" id="UP001153365"/>
    </source>
</evidence>
<dbReference type="InterPro" id="IPR009976">
    <property type="entry name" value="Sec10-like"/>
</dbReference>
<name>A0AAV0BPY4_PHAPC</name>
<feature type="domain" description="Exocyst complex component Sec10-like alpha-helical bundle" evidence="1">
    <location>
        <begin position="8"/>
        <end position="187"/>
    </location>
</feature>
<organism evidence="2 3">
    <name type="scientific">Phakopsora pachyrhizi</name>
    <name type="common">Asian soybean rust disease fungus</name>
    <dbReference type="NCBI Taxonomy" id="170000"/>
    <lineage>
        <taxon>Eukaryota</taxon>
        <taxon>Fungi</taxon>
        <taxon>Dikarya</taxon>
        <taxon>Basidiomycota</taxon>
        <taxon>Pucciniomycotina</taxon>
        <taxon>Pucciniomycetes</taxon>
        <taxon>Pucciniales</taxon>
        <taxon>Phakopsoraceae</taxon>
        <taxon>Phakopsora</taxon>
    </lineage>
</organism>
<dbReference type="InterPro" id="IPR048627">
    <property type="entry name" value="Sec10_HB"/>
</dbReference>
<gene>
    <name evidence="2" type="ORF">PPACK8108_LOCUS24478</name>
</gene>